<evidence type="ECO:0000256" key="3">
    <source>
        <dbReference type="ARBA" id="ARBA00022692"/>
    </source>
</evidence>
<keyword evidence="2 7" id="KW-0813">Transport</keyword>
<dbReference type="InterPro" id="IPR013130">
    <property type="entry name" value="Fe3_Rdtase_TM_dom"/>
</dbReference>
<proteinExistence type="inferred from homology"/>
<dbReference type="Pfam" id="PF01794">
    <property type="entry name" value="Ferric_reduct"/>
    <property type="match status" value="1"/>
</dbReference>
<dbReference type="RefSeq" id="WP_121456743.1">
    <property type="nucleotide sequence ID" value="NZ_RBXP01000003.1"/>
</dbReference>
<dbReference type="GO" id="GO:0010181">
    <property type="term" value="F:FMN binding"/>
    <property type="evidence" value="ECO:0007669"/>
    <property type="project" value="UniProtKB-UniRule"/>
</dbReference>
<evidence type="ECO:0000256" key="5">
    <source>
        <dbReference type="ARBA" id="ARBA00023004"/>
    </source>
</evidence>
<dbReference type="PANTHER" id="PTHR36964">
    <property type="entry name" value="PROTEIN-METHIONINE-SULFOXIDE REDUCTASE HEME-BINDING SUBUNIT MSRQ"/>
    <property type="match status" value="1"/>
</dbReference>
<keyword evidence="4 7" id="KW-1133">Transmembrane helix</keyword>
<keyword evidence="3 7" id="KW-0812">Transmembrane</keyword>
<keyword evidence="7" id="KW-0249">Electron transport</keyword>
<comment type="subunit">
    <text evidence="7">Heterodimer of a catalytic subunit (MsrP) and a heme-binding subunit (MsrQ).</text>
</comment>
<protein>
    <recommendedName>
        <fullName evidence="7">Protein-methionine-sulfoxide reductase heme-binding subunit MsrQ</fullName>
    </recommendedName>
    <alternativeName>
        <fullName evidence="7">Flavocytochrome MsrQ</fullName>
    </alternativeName>
</protein>
<organism evidence="9 10">
    <name type="scientific">Azonexus fungiphilus</name>
    <dbReference type="NCBI Taxonomy" id="146940"/>
    <lineage>
        <taxon>Bacteria</taxon>
        <taxon>Pseudomonadati</taxon>
        <taxon>Pseudomonadota</taxon>
        <taxon>Betaproteobacteria</taxon>
        <taxon>Rhodocyclales</taxon>
        <taxon>Azonexaceae</taxon>
        <taxon>Azonexus</taxon>
    </lineage>
</organism>
<dbReference type="GO" id="GO:0016679">
    <property type="term" value="F:oxidoreductase activity, acting on diphenols and related substances as donors"/>
    <property type="evidence" value="ECO:0007669"/>
    <property type="project" value="TreeGrafter"/>
</dbReference>
<keyword evidence="7" id="KW-0479">Metal-binding</keyword>
<evidence type="ECO:0000313" key="9">
    <source>
        <dbReference type="EMBL" id="RKT62438.1"/>
    </source>
</evidence>
<feature type="transmembrane region" description="Helical" evidence="7">
    <location>
        <begin position="79"/>
        <end position="98"/>
    </location>
</feature>
<dbReference type="GO" id="GO:0030091">
    <property type="term" value="P:protein repair"/>
    <property type="evidence" value="ECO:0007669"/>
    <property type="project" value="UniProtKB-UniRule"/>
</dbReference>
<feature type="transmembrane region" description="Helical" evidence="7">
    <location>
        <begin position="48"/>
        <end position="67"/>
    </location>
</feature>
<keyword evidence="7" id="KW-1003">Cell membrane</keyword>
<dbReference type="GO" id="GO:0005886">
    <property type="term" value="C:plasma membrane"/>
    <property type="evidence" value="ECO:0007669"/>
    <property type="project" value="UniProtKB-SubCell"/>
</dbReference>
<comment type="function">
    <text evidence="7">Part of the MsrPQ system that repairs oxidized periplasmic proteins containing methionine sulfoxide residues (Met-O), using respiratory chain electrons. Thus protects these proteins from oxidative-stress damage caused by reactive species of oxygen and chlorine generated by the host defense mechanisms. MsrPQ is essential for the maintenance of envelope integrity under bleach stress, rescuing a wide series of structurally unrelated periplasmic proteins from methionine oxidation. MsrQ provides electrons for reduction to the reductase catalytic subunit MsrP, using the quinone pool of the respiratory chain.</text>
</comment>
<dbReference type="InterPro" id="IPR022837">
    <property type="entry name" value="MsrQ-like"/>
</dbReference>
<reference evidence="9 10" key="1">
    <citation type="submission" date="2018-10" db="EMBL/GenBank/DDBJ databases">
        <title>Genomic Encyclopedia of Type Strains, Phase IV (KMG-IV): sequencing the most valuable type-strain genomes for metagenomic binning, comparative biology and taxonomic classification.</title>
        <authorList>
            <person name="Goeker M."/>
        </authorList>
    </citation>
    <scope>NUCLEOTIDE SEQUENCE [LARGE SCALE GENOMIC DNA]</scope>
    <source>
        <strain evidence="9 10">DSM 23841</strain>
    </source>
</reference>
<keyword evidence="6 7" id="KW-0472">Membrane</keyword>
<dbReference type="PANTHER" id="PTHR36964:SF1">
    <property type="entry name" value="PROTEIN-METHIONINE-SULFOXIDE REDUCTASE HEME-BINDING SUBUNIT MSRQ"/>
    <property type="match status" value="1"/>
</dbReference>
<evidence type="ECO:0000256" key="4">
    <source>
        <dbReference type="ARBA" id="ARBA00022989"/>
    </source>
</evidence>
<evidence type="ECO:0000313" key="10">
    <source>
        <dbReference type="Proteomes" id="UP000270626"/>
    </source>
</evidence>
<evidence type="ECO:0000256" key="6">
    <source>
        <dbReference type="ARBA" id="ARBA00023136"/>
    </source>
</evidence>
<comment type="cofactor">
    <cofactor evidence="7">
        <name>FMN</name>
        <dbReference type="ChEBI" id="CHEBI:58210"/>
    </cofactor>
    <text evidence="7">Binds 1 FMN per subunit.</text>
</comment>
<dbReference type="Proteomes" id="UP000270626">
    <property type="component" value="Unassembled WGS sequence"/>
</dbReference>
<feature type="transmembrane region" description="Helical" evidence="7">
    <location>
        <begin position="118"/>
        <end position="138"/>
    </location>
</feature>
<dbReference type="EMBL" id="RBXP01000003">
    <property type="protein sequence ID" value="RKT62438.1"/>
    <property type="molecule type" value="Genomic_DNA"/>
</dbReference>
<keyword evidence="5 7" id="KW-0408">Iron</keyword>
<name>A0A495WRR2_9RHOO</name>
<evidence type="ECO:0000259" key="8">
    <source>
        <dbReference type="Pfam" id="PF01794"/>
    </source>
</evidence>
<dbReference type="HAMAP" id="MF_01207">
    <property type="entry name" value="MsrQ"/>
    <property type="match status" value="1"/>
</dbReference>
<evidence type="ECO:0000256" key="7">
    <source>
        <dbReference type="HAMAP-Rule" id="MF_01207"/>
    </source>
</evidence>
<feature type="transmembrane region" description="Helical" evidence="7">
    <location>
        <begin position="174"/>
        <end position="192"/>
    </location>
</feature>
<comment type="caution">
    <text evidence="9">The sequence shown here is derived from an EMBL/GenBank/DDBJ whole genome shotgun (WGS) entry which is preliminary data.</text>
</comment>
<accession>A0A495WRR2</accession>
<dbReference type="AlphaFoldDB" id="A0A495WRR2"/>
<evidence type="ECO:0000256" key="2">
    <source>
        <dbReference type="ARBA" id="ARBA00022448"/>
    </source>
</evidence>
<sequence length="219" mass="24837">MNQAQLPIGPTRVSLFAACLLPALWLAWQSWHGQLGSDPVQAAQRLTGTWTLSLLLLTLCISPLRALTQQHWLLRLRRTLGLFTFFYATLHGLCYLGLAHDFAVDAIILDIFKHPYVGLGLAAFVLLVPLAATSNQWAIRRLGGRRWQDLHRSIYPIAILGCLHLLWQSDAAELPSALGFSLLLAILLWWRIRERRRKAVPMQRSAAVQPIRFHDKRPD</sequence>
<gene>
    <name evidence="7" type="primary">msrQ</name>
    <name evidence="9" type="ORF">DFR40_0325</name>
</gene>
<evidence type="ECO:0000256" key="1">
    <source>
        <dbReference type="ARBA" id="ARBA00004141"/>
    </source>
</evidence>
<dbReference type="GO" id="GO:0020037">
    <property type="term" value="F:heme binding"/>
    <property type="evidence" value="ECO:0007669"/>
    <property type="project" value="UniProtKB-UniRule"/>
</dbReference>
<keyword evidence="7" id="KW-0288">FMN</keyword>
<dbReference type="OrthoDB" id="9788328at2"/>
<comment type="cofactor">
    <cofactor evidence="7">
        <name>heme b</name>
        <dbReference type="ChEBI" id="CHEBI:60344"/>
    </cofactor>
    <text evidence="7">Binds 1 heme b (iron(II)-protoporphyrin IX) group per subunit.</text>
</comment>
<comment type="similarity">
    <text evidence="7">Belongs to the MsrQ family.</text>
</comment>
<keyword evidence="10" id="KW-1185">Reference proteome</keyword>
<dbReference type="GO" id="GO:0046872">
    <property type="term" value="F:metal ion binding"/>
    <property type="evidence" value="ECO:0007669"/>
    <property type="project" value="UniProtKB-KW"/>
</dbReference>
<dbReference type="GO" id="GO:0009055">
    <property type="term" value="F:electron transfer activity"/>
    <property type="evidence" value="ECO:0007669"/>
    <property type="project" value="UniProtKB-UniRule"/>
</dbReference>
<keyword evidence="7" id="KW-0285">Flavoprotein</keyword>
<feature type="domain" description="Ferric oxidoreductase" evidence="8">
    <location>
        <begin position="47"/>
        <end position="162"/>
    </location>
</feature>
<comment type="subcellular location">
    <subcellularLocation>
        <location evidence="7">Cell membrane</location>
        <topology evidence="7">Multi-pass membrane protein</topology>
    </subcellularLocation>
    <subcellularLocation>
        <location evidence="1">Membrane</location>
        <topology evidence="1">Multi-pass membrane protein</topology>
    </subcellularLocation>
</comment>
<feature type="transmembrane region" description="Helical" evidence="7">
    <location>
        <begin position="12"/>
        <end position="28"/>
    </location>
</feature>
<feature type="transmembrane region" description="Helical" evidence="7">
    <location>
        <begin position="150"/>
        <end position="168"/>
    </location>
</feature>
<keyword evidence="7" id="KW-0349">Heme</keyword>